<proteinExistence type="predicted"/>
<name>A0A810PTK2_9FIRM</name>
<dbReference type="Pfam" id="PF00497">
    <property type="entry name" value="SBP_bac_3"/>
    <property type="match status" value="1"/>
</dbReference>
<dbReference type="PROSITE" id="PS51257">
    <property type="entry name" value="PROKAR_LIPOPROTEIN"/>
    <property type="match status" value="1"/>
</dbReference>
<keyword evidence="5" id="KW-1185">Reference proteome</keyword>
<reference evidence="4" key="1">
    <citation type="submission" date="2020-09" db="EMBL/GenBank/DDBJ databases">
        <title>New species isolated from human feces.</title>
        <authorList>
            <person name="Kitahara M."/>
            <person name="Shigeno Y."/>
            <person name="Shime M."/>
            <person name="Matsumoto Y."/>
            <person name="Nakamura S."/>
            <person name="Motooka D."/>
            <person name="Fukuoka S."/>
            <person name="Nishikawa H."/>
            <person name="Benno Y."/>
        </authorList>
    </citation>
    <scope>NUCLEOTIDE SEQUENCE</scope>
    <source>
        <strain evidence="4">MM35</strain>
        <plasmid evidence="4">pMM35_01</plasmid>
    </source>
</reference>
<feature type="signal peptide" evidence="2">
    <location>
        <begin position="1"/>
        <end position="19"/>
    </location>
</feature>
<feature type="domain" description="Solute-binding protein family 3/N-terminal" evidence="3">
    <location>
        <begin position="34"/>
        <end position="256"/>
    </location>
</feature>
<dbReference type="SUPFAM" id="SSF53850">
    <property type="entry name" value="Periplasmic binding protein-like II"/>
    <property type="match status" value="1"/>
</dbReference>
<evidence type="ECO:0000256" key="2">
    <source>
        <dbReference type="SAM" id="SignalP"/>
    </source>
</evidence>
<dbReference type="RefSeq" id="WP_212821550.1">
    <property type="nucleotide sequence ID" value="NZ_AP023416.1"/>
</dbReference>
<dbReference type="PANTHER" id="PTHR35936:SF38">
    <property type="entry name" value="GLUTAMINE-BINDING PERIPLASMIC PROTEIN"/>
    <property type="match status" value="1"/>
</dbReference>
<geneLocation type="plasmid" evidence="4 5">
    <name>pMM35_01</name>
</geneLocation>
<organism evidence="4 5">
    <name type="scientific">Vescimonas fastidiosa</name>
    <dbReference type="NCBI Taxonomy" id="2714353"/>
    <lineage>
        <taxon>Bacteria</taxon>
        <taxon>Bacillati</taxon>
        <taxon>Bacillota</taxon>
        <taxon>Clostridia</taxon>
        <taxon>Eubacteriales</taxon>
        <taxon>Oscillospiraceae</taxon>
        <taxon>Vescimonas</taxon>
    </lineage>
</organism>
<sequence>MKRILALVLCTLMTVALLAGCGSKKNDDTNNDKTWVVATDTTFRPFEYTDKDGNFVGIDVDIMAAVAADQGFKYELKSLGWDAAIAACKSKQANAMIAGASIKQDRIDSGWIFSDGYYTATQCMTVRTDSDIKGFGDLSGKAVAVKTGTMGATYAESLKDQYGFTLSYYEDSPTMYQAVIGGQAVACFEDTPIMITTIKENGYDLKVVEGSENDGADYGVAVFDEENRAFLDLFNKGLANIKANGTYDKIIAKYLG</sequence>
<feature type="chain" id="PRO_5039423218" description="Solute-binding protein family 3/N-terminal domain-containing protein" evidence="2">
    <location>
        <begin position="20"/>
        <end position="256"/>
    </location>
</feature>
<accession>A0A810PTK2</accession>
<keyword evidence="4" id="KW-0614">Plasmid</keyword>
<evidence type="ECO:0000313" key="4">
    <source>
        <dbReference type="EMBL" id="BCK79768.1"/>
    </source>
</evidence>
<dbReference type="Proteomes" id="UP000681343">
    <property type="component" value="Plasmid pMM35_01"/>
</dbReference>
<dbReference type="InterPro" id="IPR001638">
    <property type="entry name" value="Solute-binding_3/MltF_N"/>
</dbReference>
<evidence type="ECO:0000256" key="1">
    <source>
        <dbReference type="ARBA" id="ARBA00022729"/>
    </source>
</evidence>
<dbReference type="KEGG" id="vfa:MM35RIKEN_19600"/>
<dbReference type="SMART" id="SM00062">
    <property type="entry name" value="PBPb"/>
    <property type="match status" value="1"/>
</dbReference>
<dbReference type="EMBL" id="AP023416">
    <property type="protein sequence ID" value="BCK79768.1"/>
    <property type="molecule type" value="Genomic_DNA"/>
</dbReference>
<gene>
    <name evidence="4" type="ORF">MM35RIKEN_19600</name>
</gene>
<dbReference type="PANTHER" id="PTHR35936">
    <property type="entry name" value="MEMBRANE-BOUND LYTIC MUREIN TRANSGLYCOSYLASE F"/>
    <property type="match status" value="1"/>
</dbReference>
<evidence type="ECO:0000313" key="5">
    <source>
        <dbReference type="Proteomes" id="UP000681343"/>
    </source>
</evidence>
<dbReference type="AlphaFoldDB" id="A0A810PTK2"/>
<dbReference type="Gene3D" id="3.40.190.10">
    <property type="entry name" value="Periplasmic binding protein-like II"/>
    <property type="match status" value="2"/>
</dbReference>
<protein>
    <recommendedName>
        <fullName evidence="3">Solute-binding protein family 3/N-terminal domain-containing protein</fullName>
    </recommendedName>
</protein>
<evidence type="ECO:0000259" key="3">
    <source>
        <dbReference type="SMART" id="SM00062"/>
    </source>
</evidence>
<keyword evidence="1 2" id="KW-0732">Signal</keyword>